<feature type="non-terminal residue" evidence="2">
    <location>
        <position position="234"/>
    </location>
</feature>
<accession>A0A0X3Q108</accession>
<dbReference type="EMBL" id="GEEE01005571">
    <property type="protein sequence ID" value="JAP57654.1"/>
    <property type="molecule type" value="Transcribed_RNA"/>
</dbReference>
<feature type="compositionally biased region" description="Basic and acidic residues" evidence="1">
    <location>
        <begin position="140"/>
        <end position="158"/>
    </location>
</feature>
<feature type="compositionally biased region" description="Basic and acidic residues" evidence="1">
    <location>
        <begin position="223"/>
        <end position="234"/>
    </location>
</feature>
<gene>
    <name evidence="2" type="ORF">TR127377</name>
</gene>
<feature type="non-terminal residue" evidence="2">
    <location>
        <position position="1"/>
    </location>
</feature>
<organism evidence="2">
    <name type="scientific">Schistocephalus solidus</name>
    <name type="common">Tapeworm</name>
    <dbReference type="NCBI Taxonomy" id="70667"/>
    <lineage>
        <taxon>Eukaryota</taxon>
        <taxon>Metazoa</taxon>
        <taxon>Spiralia</taxon>
        <taxon>Lophotrochozoa</taxon>
        <taxon>Platyhelminthes</taxon>
        <taxon>Cestoda</taxon>
        <taxon>Eucestoda</taxon>
        <taxon>Diphyllobothriidea</taxon>
        <taxon>Diphyllobothriidae</taxon>
        <taxon>Schistocephalus</taxon>
    </lineage>
</organism>
<feature type="compositionally biased region" description="Basic and acidic residues" evidence="1">
    <location>
        <begin position="1"/>
        <end position="11"/>
    </location>
</feature>
<evidence type="ECO:0000256" key="1">
    <source>
        <dbReference type="SAM" id="MobiDB-lite"/>
    </source>
</evidence>
<sequence length="234" mass="25864">QSKLADRKETAGSHLHPKGVVEEEEEEEDKETGHLESDIDMEMPELSNFWSPTEELSDEPTTIGAVKEDDLLPGDTKKTPAQDPGRTLKSSPVGEAERTRDLESDSETEMPELSTFWSLSQEDAAEEPISGEEGESSGNAKERVMGDAPEDRTEEAIGKGDVGSISALQDEPRTELVEEEQYNSRVSSKIPIERPAAETSNYAQETERNVTPKKTRGLKLKKRPDPAEINGRDQ</sequence>
<name>A0A0X3Q108_SCHSO</name>
<feature type="compositionally biased region" description="Basic and acidic residues" evidence="1">
    <location>
        <begin position="66"/>
        <end position="80"/>
    </location>
</feature>
<reference evidence="2" key="1">
    <citation type="submission" date="2016-01" db="EMBL/GenBank/DDBJ databases">
        <title>Reference transcriptome for the parasite Schistocephalus solidus: insights into the molecular evolution of parasitism.</title>
        <authorList>
            <person name="Hebert F.O."/>
            <person name="Grambauer S."/>
            <person name="Barber I."/>
            <person name="Landry C.R."/>
            <person name="Aubin-Horth N."/>
        </authorList>
    </citation>
    <scope>NUCLEOTIDE SEQUENCE</scope>
</reference>
<feature type="compositionally biased region" description="Basic residues" evidence="1">
    <location>
        <begin position="211"/>
        <end position="222"/>
    </location>
</feature>
<evidence type="ECO:0000313" key="2">
    <source>
        <dbReference type="EMBL" id="JAP57654.1"/>
    </source>
</evidence>
<dbReference type="AlphaFoldDB" id="A0A0X3Q108"/>
<protein>
    <submittedName>
        <fullName evidence="2">Uncharacterized protein</fullName>
    </submittedName>
</protein>
<feature type="compositionally biased region" description="Acidic residues" evidence="1">
    <location>
        <begin position="123"/>
        <end position="135"/>
    </location>
</feature>
<proteinExistence type="predicted"/>
<feature type="region of interest" description="Disordered" evidence="1">
    <location>
        <begin position="1"/>
        <end position="234"/>
    </location>
</feature>